<proteinExistence type="predicted"/>
<comment type="caution">
    <text evidence="1">The sequence shown here is derived from an EMBL/GenBank/DDBJ whole genome shotgun (WGS) entry which is preliminary data.</text>
</comment>
<protein>
    <recommendedName>
        <fullName evidence="3">Lipoprotein</fullName>
    </recommendedName>
</protein>
<dbReference type="PROSITE" id="PS51257">
    <property type="entry name" value="PROKAR_LIPOPROTEIN"/>
    <property type="match status" value="1"/>
</dbReference>
<sequence length="185" mass="21642">MKQNTSIYIFFIIFCFAFSSCKLEVKEKDNYEIISEVLNHSLGHRSDDENGLGWIDESQEYQSLLVLNHTNLRESDIEDIKGYLTFHELSEFSTDDFRAKQKWDITKIKNFDRYELQVLRDQDVKSPHIGMIQISSISYNEKYDEAIVYTSFICAGSGDCGEGLIFHLQKNKKWTIEKVDVLWVS</sequence>
<evidence type="ECO:0000313" key="2">
    <source>
        <dbReference type="Proteomes" id="UP000829517"/>
    </source>
</evidence>
<dbReference type="Proteomes" id="UP000829517">
    <property type="component" value="Unassembled WGS sequence"/>
</dbReference>
<evidence type="ECO:0008006" key="3">
    <source>
        <dbReference type="Google" id="ProtNLM"/>
    </source>
</evidence>
<name>A0ABS9J296_9FLAO</name>
<reference evidence="1 2" key="1">
    <citation type="submission" date="2021-01" db="EMBL/GenBank/DDBJ databases">
        <title>Genome sequencing of Joostella atrarenae M1-2 (= KCTC 23194).</title>
        <authorList>
            <person name="Zakaria M.R."/>
            <person name="Lam M.Q."/>
            <person name="Chong C.S."/>
        </authorList>
    </citation>
    <scope>NUCLEOTIDE SEQUENCE [LARGE SCALE GENOMIC DNA]</scope>
    <source>
        <strain evidence="1 2">M1-2</strain>
    </source>
</reference>
<gene>
    <name evidence="1" type="ORF">JM658_06495</name>
</gene>
<accession>A0ABS9J296</accession>
<evidence type="ECO:0000313" key="1">
    <source>
        <dbReference type="EMBL" id="MCF8714478.1"/>
    </source>
</evidence>
<organism evidence="1 2">
    <name type="scientific">Joostella atrarenae</name>
    <dbReference type="NCBI Taxonomy" id="679257"/>
    <lineage>
        <taxon>Bacteria</taxon>
        <taxon>Pseudomonadati</taxon>
        <taxon>Bacteroidota</taxon>
        <taxon>Flavobacteriia</taxon>
        <taxon>Flavobacteriales</taxon>
        <taxon>Flavobacteriaceae</taxon>
        <taxon>Joostella</taxon>
    </lineage>
</organism>
<dbReference type="RefSeq" id="WP_236958437.1">
    <property type="nucleotide sequence ID" value="NZ_JAETXX010000002.1"/>
</dbReference>
<keyword evidence="2" id="KW-1185">Reference proteome</keyword>
<dbReference type="EMBL" id="JAETXX010000002">
    <property type="protein sequence ID" value="MCF8714478.1"/>
    <property type="molecule type" value="Genomic_DNA"/>
</dbReference>